<dbReference type="SUPFAM" id="SSF47473">
    <property type="entry name" value="EF-hand"/>
    <property type="match status" value="1"/>
</dbReference>
<dbReference type="GO" id="GO:0070062">
    <property type="term" value="C:extracellular exosome"/>
    <property type="evidence" value="ECO:0007669"/>
    <property type="project" value="TreeGrafter"/>
</dbReference>
<dbReference type="InterPro" id="IPR001751">
    <property type="entry name" value="S100/CaBP7/8-like_CS"/>
</dbReference>
<dbReference type="GO" id="GO:0005737">
    <property type="term" value="C:cytoplasm"/>
    <property type="evidence" value="ECO:0007669"/>
    <property type="project" value="TreeGrafter"/>
</dbReference>
<dbReference type="PANTHER" id="PTHR11639:SF134">
    <property type="entry name" value="PROTEIN S100-A1-RELATED"/>
    <property type="match status" value="1"/>
</dbReference>
<dbReference type="eggNOG" id="ENOG502S6E1">
    <property type="taxonomic scope" value="Eukaryota"/>
</dbReference>
<evidence type="ECO:0000259" key="5">
    <source>
        <dbReference type="PROSITE" id="PS50222"/>
    </source>
</evidence>
<dbReference type="Ensembl" id="ENSPFOT00000010245.1">
    <property type="protein sequence ID" value="ENSPFOP00000010230.1"/>
    <property type="gene ID" value="ENSPFOG00000010270.1"/>
</dbReference>
<dbReference type="CDD" id="cd00213">
    <property type="entry name" value="S-100"/>
    <property type="match status" value="1"/>
</dbReference>
<dbReference type="Proteomes" id="UP000028760">
    <property type="component" value="Unassembled WGS sequence"/>
</dbReference>
<reference evidence="6" key="3">
    <citation type="submission" date="2025-09" db="UniProtKB">
        <authorList>
            <consortium name="Ensembl"/>
        </authorList>
    </citation>
    <scope>IDENTIFICATION</scope>
</reference>
<protein>
    <submittedName>
        <fullName evidence="6">S100 calcium binding protein P</fullName>
    </submittedName>
</protein>
<dbReference type="GO" id="GO:0043542">
    <property type="term" value="P:endothelial cell migration"/>
    <property type="evidence" value="ECO:0007669"/>
    <property type="project" value="TreeGrafter"/>
</dbReference>
<dbReference type="GO" id="GO:0046914">
    <property type="term" value="F:transition metal ion binding"/>
    <property type="evidence" value="ECO:0007669"/>
    <property type="project" value="InterPro"/>
</dbReference>
<dbReference type="EMBL" id="AYCK01006359">
    <property type="status" value="NOT_ANNOTATED_CDS"/>
    <property type="molecule type" value="Genomic_DNA"/>
</dbReference>
<dbReference type="GeneTree" id="ENSGT00940000162871"/>
<reference evidence="6" key="2">
    <citation type="submission" date="2025-08" db="UniProtKB">
        <authorList>
            <consortium name="Ensembl"/>
        </authorList>
    </citation>
    <scope>IDENTIFICATION</scope>
</reference>
<evidence type="ECO:0000256" key="4">
    <source>
        <dbReference type="ARBA" id="ARBA00022837"/>
    </source>
</evidence>
<evidence type="ECO:0000256" key="2">
    <source>
        <dbReference type="ARBA" id="ARBA00022723"/>
    </source>
</evidence>
<sequence length="95" mass="10543">PAAIMSHLEMAMATLIQTFDQYAGSDGKKSTLSKAEVKTLVEKELPGLLKGAKNPDEVDKFLKNLDLNRDSEVDFQEFVMLIVVLTCAIHGRFCK</sequence>
<dbReference type="OMA" id="TCACHNR"/>
<keyword evidence="2" id="KW-0479">Metal-binding</keyword>
<evidence type="ECO:0000313" key="7">
    <source>
        <dbReference type="Proteomes" id="UP000028760"/>
    </source>
</evidence>
<feature type="domain" description="EF-hand" evidence="5">
    <location>
        <begin position="53"/>
        <end position="88"/>
    </location>
</feature>
<evidence type="ECO:0000313" key="6">
    <source>
        <dbReference type="Ensembl" id="ENSPFOP00000010230.1"/>
    </source>
</evidence>
<keyword evidence="7" id="KW-1185">Reference proteome</keyword>
<dbReference type="InterPro" id="IPR034325">
    <property type="entry name" value="S-100_dom"/>
</dbReference>
<evidence type="ECO:0000256" key="1">
    <source>
        <dbReference type="ARBA" id="ARBA00007323"/>
    </source>
</evidence>
<dbReference type="InterPro" id="IPR011992">
    <property type="entry name" value="EF-hand-dom_pair"/>
</dbReference>
<dbReference type="PROSITE" id="PS50222">
    <property type="entry name" value="EF_HAND_2"/>
    <property type="match status" value="1"/>
</dbReference>
<dbReference type="AlphaFoldDB" id="A0A087XWS7"/>
<keyword evidence="4" id="KW-0106">Calcium</keyword>
<dbReference type="Gene3D" id="1.10.238.10">
    <property type="entry name" value="EF-hand"/>
    <property type="match status" value="1"/>
</dbReference>
<dbReference type="STRING" id="48698.ENSPFOP00000010230"/>
<proteinExistence type="inferred from homology"/>
<dbReference type="PROSITE" id="PS00303">
    <property type="entry name" value="S100_CABP"/>
    <property type="match status" value="1"/>
</dbReference>
<reference evidence="7" key="1">
    <citation type="submission" date="2013-10" db="EMBL/GenBank/DDBJ databases">
        <authorList>
            <person name="Schartl M."/>
            <person name="Warren W."/>
        </authorList>
    </citation>
    <scope>NUCLEOTIDE SEQUENCE [LARGE SCALE GENOMIC DNA]</scope>
    <source>
        <strain evidence="7">female</strain>
    </source>
</reference>
<comment type="similarity">
    <text evidence="1">Belongs to the S-100 family.</text>
</comment>
<organism evidence="6 7">
    <name type="scientific">Poecilia formosa</name>
    <name type="common">Amazon molly</name>
    <name type="synonym">Limia formosa</name>
    <dbReference type="NCBI Taxonomy" id="48698"/>
    <lineage>
        <taxon>Eukaryota</taxon>
        <taxon>Metazoa</taxon>
        <taxon>Chordata</taxon>
        <taxon>Craniata</taxon>
        <taxon>Vertebrata</taxon>
        <taxon>Euteleostomi</taxon>
        <taxon>Actinopterygii</taxon>
        <taxon>Neopterygii</taxon>
        <taxon>Teleostei</taxon>
        <taxon>Neoteleostei</taxon>
        <taxon>Acanthomorphata</taxon>
        <taxon>Ovalentaria</taxon>
        <taxon>Atherinomorphae</taxon>
        <taxon>Cyprinodontiformes</taxon>
        <taxon>Poeciliidae</taxon>
        <taxon>Poeciliinae</taxon>
        <taxon>Poecilia</taxon>
    </lineage>
</organism>
<dbReference type="InterPro" id="IPR013787">
    <property type="entry name" value="S100_Ca-bd_sub"/>
</dbReference>
<dbReference type="PANTHER" id="PTHR11639">
    <property type="entry name" value="S100 CALCIUM-BINDING PROTEIN"/>
    <property type="match status" value="1"/>
</dbReference>
<dbReference type="GO" id="GO:0005509">
    <property type="term" value="F:calcium ion binding"/>
    <property type="evidence" value="ECO:0007669"/>
    <property type="project" value="InterPro"/>
</dbReference>
<accession>A0A087XWS7</accession>
<dbReference type="InterPro" id="IPR002048">
    <property type="entry name" value="EF_hand_dom"/>
</dbReference>
<keyword evidence="3" id="KW-0677">Repeat</keyword>
<dbReference type="SMART" id="SM01394">
    <property type="entry name" value="S_100"/>
    <property type="match status" value="1"/>
</dbReference>
<dbReference type="GO" id="GO:0048306">
    <property type="term" value="F:calcium-dependent protein binding"/>
    <property type="evidence" value="ECO:0007669"/>
    <property type="project" value="TreeGrafter"/>
</dbReference>
<dbReference type="Pfam" id="PF01023">
    <property type="entry name" value="S_100"/>
    <property type="match status" value="1"/>
</dbReference>
<evidence type="ECO:0000256" key="3">
    <source>
        <dbReference type="ARBA" id="ARBA00022737"/>
    </source>
</evidence>
<name>A0A087XWS7_POEFO</name>